<name>A0A919VBM5_9ACTN</name>
<feature type="region of interest" description="Disordered" evidence="1">
    <location>
        <begin position="39"/>
        <end position="70"/>
    </location>
</feature>
<comment type="caution">
    <text evidence="2">The sequence shown here is derived from an EMBL/GenBank/DDBJ whole genome shotgun (WGS) entry which is preliminary data.</text>
</comment>
<gene>
    <name evidence="2" type="ORF">Ssi02_77640</name>
</gene>
<dbReference type="AlphaFoldDB" id="A0A919VBM5"/>
<dbReference type="InterPro" id="IPR013382">
    <property type="entry name" value="CRISPR-assoc_prot_Cse2"/>
</dbReference>
<dbReference type="Proteomes" id="UP000606172">
    <property type="component" value="Unassembled WGS sequence"/>
</dbReference>
<evidence type="ECO:0000313" key="3">
    <source>
        <dbReference type="Proteomes" id="UP000606172"/>
    </source>
</evidence>
<dbReference type="NCBIfam" id="TIGR02548">
    <property type="entry name" value="casB_cse2"/>
    <property type="match status" value="1"/>
</dbReference>
<proteinExistence type="predicted"/>
<dbReference type="Gene3D" id="1.10.520.40">
    <property type="entry name" value="CRISPR-associated protein Cse2"/>
    <property type="match status" value="1"/>
</dbReference>
<dbReference type="CDD" id="cd09731">
    <property type="entry name" value="Cse2_I-E"/>
    <property type="match status" value="1"/>
</dbReference>
<reference evidence="2" key="1">
    <citation type="submission" date="2021-01" db="EMBL/GenBank/DDBJ databases">
        <title>Whole genome shotgun sequence of Sinosporangium siamense NBRC 109515.</title>
        <authorList>
            <person name="Komaki H."/>
            <person name="Tamura T."/>
        </authorList>
    </citation>
    <scope>NUCLEOTIDE SEQUENCE</scope>
    <source>
        <strain evidence="2">NBRC 109515</strain>
    </source>
</reference>
<dbReference type="Pfam" id="PF09485">
    <property type="entry name" value="CRISPR_Cse2"/>
    <property type="match status" value="1"/>
</dbReference>
<evidence type="ECO:0000313" key="2">
    <source>
        <dbReference type="EMBL" id="GII97533.1"/>
    </source>
</evidence>
<keyword evidence="3" id="KW-1185">Reference proteome</keyword>
<dbReference type="EMBL" id="BOOW01000062">
    <property type="protein sequence ID" value="GII97533.1"/>
    <property type="molecule type" value="Genomic_DNA"/>
</dbReference>
<evidence type="ECO:0008006" key="4">
    <source>
        <dbReference type="Google" id="ProtNLM"/>
    </source>
</evidence>
<accession>A0A919VBM5</accession>
<protein>
    <recommendedName>
        <fullName evidence="4">CRISPR system Cascade subunit CasB</fullName>
    </recommendedName>
</protein>
<sequence length="164" mass="18326">MVLKAHATVVPWLPALPSRAVESAYYSIAALIAAQPANRRAEKPASELPAPPEVPTEEEKKSERPTASLGETLGLAVRDKKLNLDTTEARLLLLCRQDVTGLHRQLPGLVRQLTAKELTPDWGRLLIDLSRWGHGRDRVVKRWIQDFHRTISLTVDNANSENEE</sequence>
<evidence type="ECO:0000256" key="1">
    <source>
        <dbReference type="SAM" id="MobiDB-lite"/>
    </source>
</evidence>
<dbReference type="InterPro" id="IPR038287">
    <property type="entry name" value="Cse2_sf"/>
</dbReference>
<organism evidence="2 3">
    <name type="scientific">Sinosporangium siamense</name>
    <dbReference type="NCBI Taxonomy" id="1367973"/>
    <lineage>
        <taxon>Bacteria</taxon>
        <taxon>Bacillati</taxon>
        <taxon>Actinomycetota</taxon>
        <taxon>Actinomycetes</taxon>
        <taxon>Streptosporangiales</taxon>
        <taxon>Streptosporangiaceae</taxon>
        <taxon>Sinosporangium</taxon>
    </lineage>
</organism>